<gene>
    <name evidence="18" type="ORF">B9N61_01290</name>
</gene>
<dbReference type="RefSeq" id="WP_087585594.1">
    <property type="nucleotide sequence ID" value="NZ_CABMKP010000005.1"/>
</dbReference>
<evidence type="ECO:0000256" key="3">
    <source>
        <dbReference type="ARBA" id="ARBA00012438"/>
    </source>
</evidence>
<dbReference type="AlphaFoldDB" id="A0A1Y5NFF5"/>
<sequence length="451" mass="49955">MLLRIKRAFANIPITARVTLWYSFFILVIVAALIAISAVAADEIFEDVSQKKLAKSVTKIANNTEEFEPYDDGIFFIKYSVNGEVLGGLVPKNFDGSLKMDSGEVRLYENGENRFYYYDIAAKGKKVWIRGVINAERFFKKEGLFLLALGVFVPVLFAFVLYGGHKTIKNALKPVATMSKTALEIGSSRDFSKRIELPAGKDELHTLASVFNQMLDSLEKVYQSEKQLTSDVSHELRTPLSVIMAESDYAASYAQNLDEAKESLEVISRQLRKITSLIDQILELSRLEAGRNLTFKRINLSSILQNLASDYEKLASTKGLKFSCVVAPDAQILGDELMISRLVDNFLSNALKFATSKIDLNLSVSKTHALLSVKDDGAGISQKDSELIWNKFYQADSSRNKNTNTGSGLGLAIAANIAKIHGAKLGVKSEAGAESEFWAEFELVNLKEVKI</sequence>
<evidence type="ECO:0000259" key="16">
    <source>
        <dbReference type="PROSITE" id="PS50109"/>
    </source>
</evidence>
<dbReference type="InterPro" id="IPR004358">
    <property type="entry name" value="Sig_transdc_His_kin-like_C"/>
</dbReference>
<dbReference type="GO" id="GO:0005524">
    <property type="term" value="F:ATP binding"/>
    <property type="evidence" value="ECO:0007669"/>
    <property type="project" value="UniProtKB-KW"/>
</dbReference>
<feature type="domain" description="HAMP" evidence="17">
    <location>
        <begin position="169"/>
        <end position="223"/>
    </location>
</feature>
<accession>A0A1Y5NFF5</accession>
<keyword evidence="10" id="KW-0067">ATP-binding</keyword>
<dbReference type="CDD" id="cd06225">
    <property type="entry name" value="HAMP"/>
    <property type="match status" value="1"/>
</dbReference>
<evidence type="ECO:0000313" key="19">
    <source>
        <dbReference type="Proteomes" id="UP000196534"/>
    </source>
</evidence>
<dbReference type="Pfam" id="PF00512">
    <property type="entry name" value="HisKA"/>
    <property type="match status" value="1"/>
</dbReference>
<keyword evidence="14" id="KW-0175">Coiled coil</keyword>
<evidence type="ECO:0000256" key="5">
    <source>
        <dbReference type="ARBA" id="ARBA00022553"/>
    </source>
</evidence>
<evidence type="ECO:0000256" key="7">
    <source>
        <dbReference type="ARBA" id="ARBA00022692"/>
    </source>
</evidence>
<keyword evidence="8" id="KW-0547">Nucleotide-binding</keyword>
<dbReference type="PANTHER" id="PTHR45528">
    <property type="entry name" value="SENSOR HISTIDINE KINASE CPXA"/>
    <property type="match status" value="1"/>
</dbReference>
<protein>
    <recommendedName>
        <fullName evidence="3">histidine kinase</fullName>
        <ecNumber evidence="3">2.7.13.3</ecNumber>
    </recommendedName>
</protein>
<dbReference type="Pfam" id="PF00672">
    <property type="entry name" value="HAMP"/>
    <property type="match status" value="1"/>
</dbReference>
<keyword evidence="5" id="KW-0597">Phosphoprotein</keyword>
<dbReference type="SMART" id="SM00388">
    <property type="entry name" value="HisKA"/>
    <property type="match status" value="1"/>
</dbReference>
<dbReference type="PROSITE" id="PS50109">
    <property type="entry name" value="HIS_KIN"/>
    <property type="match status" value="1"/>
</dbReference>
<comment type="caution">
    <text evidence="18">The sequence shown here is derived from an EMBL/GenBank/DDBJ whole genome shotgun (WGS) entry which is preliminary data.</text>
</comment>
<evidence type="ECO:0000256" key="6">
    <source>
        <dbReference type="ARBA" id="ARBA00022679"/>
    </source>
</evidence>
<dbReference type="SUPFAM" id="SSF47384">
    <property type="entry name" value="Homodimeric domain of signal transducing histidine kinase"/>
    <property type="match status" value="1"/>
</dbReference>
<evidence type="ECO:0000256" key="1">
    <source>
        <dbReference type="ARBA" id="ARBA00000085"/>
    </source>
</evidence>
<dbReference type="EMBL" id="NDYR01000005">
    <property type="protein sequence ID" value="OUT19608.1"/>
    <property type="molecule type" value="Genomic_DNA"/>
</dbReference>
<evidence type="ECO:0000256" key="11">
    <source>
        <dbReference type="ARBA" id="ARBA00022989"/>
    </source>
</evidence>
<evidence type="ECO:0000256" key="15">
    <source>
        <dbReference type="SAM" id="Phobius"/>
    </source>
</evidence>
<evidence type="ECO:0000313" key="18">
    <source>
        <dbReference type="EMBL" id="OUT19608.1"/>
    </source>
</evidence>
<comment type="subcellular location">
    <subcellularLocation>
        <location evidence="2">Cell membrane</location>
        <topology evidence="2">Multi-pass membrane protein</topology>
    </subcellularLocation>
</comment>
<dbReference type="GO" id="GO:0000155">
    <property type="term" value="F:phosphorelay sensor kinase activity"/>
    <property type="evidence" value="ECO:0007669"/>
    <property type="project" value="InterPro"/>
</dbReference>
<evidence type="ECO:0000256" key="8">
    <source>
        <dbReference type="ARBA" id="ARBA00022741"/>
    </source>
</evidence>
<keyword evidence="7 15" id="KW-0812">Transmembrane</keyword>
<dbReference type="InterPro" id="IPR036890">
    <property type="entry name" value="HATPase_C_sf"/>
</dbReference>
<name>A0A1Y5NFF5_9BACT</name>
<dbReference type="InterPro" id="IPR003660">
    <property type="entry name" value="HAMP_dom"/>
</dbReference>
<dbReference type="Gene3D" id="1.10.287.130">
    <property type="match status" value="1"/>
</dbReference>
<evidence type="ECO:0000256" key="9">
    <source>
        <dbReference type="ARBA" id="ARBA00022777"/>
    </source>
</evidence>
<keyword evidence="6" id="KW-0808">Transferase</keyword>
<dbReference type="SUPFAM" id="SSF158472">
    <property type="entry name" value="HAMP domain-like"/>
    <property type="match status" value="1"/>
</dbReference>
<dbReference type="PROSITE" id="PS50885">
    <property type="entry name" value="HAMP"/>
    <property type="match status" value="1"/>
</dbReference>
<dbReference type="PANTHER" id="PTHR45528:SF1">
    <property type="entry name" value="SENSOR HISTIDINE KINASE CPXA"/>
    <property type="match status" value="1"/>
</dbReference>
<organism evidence="18 19">
    <name type="scientific">Campylobacter concisus</name>
    <dbReference type="NCBI Taxonomy" id="199"/>
    <lineage>
        <taxon>Bacteria</taxon>
        <taxon>Pseudomonadati</taxon>
        <taxon>Campylobacterota</taxon>
        <taxon>Epsilonproteobacteria</taxon>
        <taxon>Campylobacterales</taxon>
        <taxon>Campylobacteraceae</taxon>
        <taxon>Campylobacter</taxon>
    </lineage>
</organism>
<comment type="catalytic activity">
    <reaction evidence="1">
        <text>ATP + protein L-histidine = ADP + protein N-phospho-L-histidine.</text>
        <dbReference type="EC" id="2.7.13.3"/>
    </reaction>
</comment>
<evidence type="ECO:0000256" key="10">
    <source>
        <dbReference type="ARBA" id="ARBA00022840"/>
    </source>
</evidence>
<dbReference type="InterPro" id="IPR050398">
    <property type="entry name" value="HssS/ArlS-like"/>
</dbReference>
<feature type="transmembrane region" description="Helical" evidence="15">
    <location>
        <begin position="144"/>
        <end position="164"/>
    </location>
</feature>
<dbReference type="InterPro" id="IPR005467">
    <property type="entry name" value="His_kinase_dom"/>
</dbReference>
<dbReference type="InterPro" id="IPR036097">
    <property type="entry name" value="HisK_dim/P_sf"/>
</dbReference>
<dbReference type="Gene3D" id="3.30.565.10">
    <property type="entry name" value="Histidine kinase-like ATPase, C-terminal domain"/>
    <property type="match status" value="1"/>
</dbReference>
<keyword evidence="9 18" id="KW-0418">Kinase</keyword>
<evidence type="ECO:0000256" key="12">
    <source>
        <dbReference type="ARBA" id="ARBA00023012"/>
    </source>
</evidence>
<evidence type="ECO:0000259" key="17">
    <source>
        <dbReference type="PROSITE" id="PS50885"/>
    </source>
</evidence>
<dbReference type="SUPFAM" id="SSF55874">
    <property type="entry name" value="ATPase domain of HSP90 chaperone/DNA topoisomerase II/histidine kinase"/>
    <property type="match status" value="1"/>
</dbReference>
<feature type="transmembrane region" description="Helical" evidence="15">
    <location>
        <begin position="20"/>
        <end position="41"/>
    </location>
</feature>
<keyword evidence="13 15" id="KW-0472">Membrane</keyword>
<evidence type="ECO:0000256" key="2">
    <source>
        <dbReference type="ARBA" id="ARBA00004651"/>
    </source>
</evidence>
<feature type="coiled-coil region" evidence="14">
    <location>
        <begin position="250"/>
        <end position="277"/>
    </location>
</feature>
<dbReference type="EC" id="2.7.13.3" evidence="3"/>
<dbReference type="SMART" id="SM00304">
    <property type="entry name" value="HAMP"/>
    <property type="match status" value="1"/>
</dbReference>
<dbReference type="SMART" id="SM00387">
    <property type="entry name" value="HATPase_c"/>
    <property type="match status" value="1"/>
</dbReference>
<dbReference type="PRINTS" id="PR00344">
    <property type="entry name" value="BCTRLSENSOR"/>
</dbReference>
<dbReference type="FunFam" id="1.10.287.130:FF:000001">
    <property type="entry name" value="Two-component sensor histidine kinase"/>
    <property type="match status" value="1"/>
</dbReference>
<dbReference type="InterPro" id="IPR003594">
    <property type="entry name" value="HATPase_dom"/>
</dbReference>
<evidence type="ECO:0000256" key="14">
    <source>
        <dbReference type="SAM" id="Coils"/>
    </source>
</evidence>
<dbReference type="Gene3D" id="6.10.340.10">
    <property type="match status" value="1"/>
</dbReference>
<keyword evidence="12" id="KW-0902">Two-component regulatory system</keyword>
<dbReference type="CDD" id="cd00082">
    <property type="entry name" value="HisKA"/>
    <property type="match status" value="1"/>
</dbReference>
<dbReference type="GO" id="GO:0005886">
    <property type="term" value="C:plasma membrane"/>
    <property type="evidence" value="ECO:0007669"/>
    <property type="project" value="UniProtKB-SubCell"/>
</dbReference>
<evidence type="ECO:0000256" key="4">
    <source>
        <dbReference type="ARBA" id="ARBA00022475"/>
    </source>
</evidence>
<keyword evidence="4" id="KW-1003">Cell membrane</keyword>
<feature type="domain" description="Histidine kinase" evidence="16">
    <location>
        <begin position="231"/>
        <end position="445"/>
    </location>
</feature>
<reference evidence="18 19" key="1">
    <citation type="submission" date="2017-04" db="EMBL/GenBank/DDBJ databases">
        <title>Complete genome of Campylobacter concisus ATCC 33237T and draft genomes for an additional eight well characterized C. concisus strains.</title>
        <authorList>
            <person name="Cornelius A.J."/>
            <person name="Miller W.G."/>
            <person name="Lastovica A.J."/>
            <person name="On S.L."/>
            <person name="French N.P."/>
            <person name="Vandenberg O."/>
            <person name="Biggs P.J."/>
        </authorList>
    </citation>
    <scope>NUCLEOTIDE SEQUENCE [LARGE SCALE GENOMIC DNA]</scope>
    <source>
        <strain evidence="18 19">Lasto205.94</strain>
    </source>
</reference>
<dbReference type="Pfam" id="PF02518">
    <property type="entry name" value="HATPase_c"/>
    <property type="match status" value="1"/>
</dbReference>
<dbReference type="Proteomes" id="UP000196534">
    <property type="component" value="Unassembled WGS sequence"/>
</dbReference>
<dbReference type="InterPro" id="IPR003661">
    <property type="entry name" value="HisK_dim/P_dom"/>
</dbReference>
<proteinExistence type="predicted"/>
<keyword evidence="11 15" id="KW-1133">Transmembrane helix</keyword>
<evidence type="ECO:0000256" key="13">
    <source>
        <dbReference type="ARBA" id="ARBA00023136"/>
    </source>
</evidence>